<sequence length="229" mass="25407">MDHHCFEWQYVLEHHRADSQRSTDEDIELEHSRLHPPSKSFGSPGIASGHQLKYTAPVYSDKEPRGVHCSDNEGESGPYAFTALDIRTPHLQFLDNEEMEARIGALIPLMESWLNGALPIPGKFDSQIDDPGVVFPTTEIDIPLIPVRDLLYKGIGTFTLLRTHKETTTPHNFPQGIYTALRVDRVGKVGQKEIASAKSIWVGRQTALSAGLTLLITCPPGMVTGEEPE</sequence>
<evidence type="ECO:0000313" key="1">
    <source>
        <dbReference type="EMBL" id="OJJ66313.1"/>
    </source>
</evidence>
<dbReference type="AlphaFoldDB" id="A0A1L9U429"/>
<dbReference type="EMBL" id="KV878699">
    <property type="protein sequence ID" value="OJJ66313.1"/>
    <property type="molecule type" value="Genomic_DNA"/>
</dbReference>
<evidence type="ECO:0000313" key="2">
    <source>
        <dbReference type="Proteomes" id="UP000184499"/>
    </source>
</evidence>
<gene>
    <name evidence="1" type="ORF">ASPBRDRAFT_211500</name>
</gene>
<name>A0A1L9U429_ASPBC</name>
<dbReference type="GeneID" id="93574419"/>
<accession>A0A1L9U429</accession>
<dbReference type="VEuPathDB" id="FungiDB:ASPBRDRAFT_211500"/>
<dbReference type="RefSeq" id="XP_067473563.1">
    <property type="nucleotide sequence ID" value="XM_067621931.1"/>
</dbReference>
<dbReference type="OrthoDB" id="4258395at2759"/>
<dbReference type="Proteomes" id="UP000184499">
    <property type="component" value="Unassembled WGS sequence"/>
</dbReference>
<organism evidence="1 2">
    <name type="scientific">Aspergillus brasiliensis (strain CBS 101740 / IMI 381727 / IBT 21946)</name>
    <dbReference type="NCBI Taxonomy" id="767769"/>
    <lineage>
        <taxon>Eukaryota</taxon>
        <taxon>Fungi</taxon>
        <taxon>Dikarya</taxon>
        <taxon>Ascomycota</taxon>
        <taxon>Pezizomycotina</taxon>
        <taxon>Eurotiomycetes</taxon>
        <taxon>Eurotiomycetidae</taxon>
        <taxon>Eurotiales</taxon>
        <taxon>Aspergillaceae</taxon>
        <taxon>Aspergillus</taxon>
        <taxon>Aspergillus subgen. Circumdati</taxon>
    </lineage>
</organism>
<keyword evidence="2" id="KW-1185">Reference proteome</keyword>
<proteinExistence type="predicted"/>
<reference evidence="2" key="1">
    <citation type="journal article" date="2017" name="Genome Biol.">
        <title>Comparative genomics reveals high biological diversity and specific adaptations in the industrially and medically important fungal genus Aspergillus.</title>
        <authorList>
            <person name="de Vries R.P."/>
            <person name="Riley R."/>
            <person name="Wiebenga A."/>
            <person name="Aguilar-Osorio G."/>
            <person name="Amillis S."/>
            <person name="Uchima C.A."/>
            <person name="Anderluh G."/>
            <person name="Asadollahi M."/>
            <person name="Askin M."/>
            <person name="Barry K."/>
            <person name="Battaglia E."/>
            <person name="Bayram O."/>
            <person name="Benocci T."/>
            <person name="Braus-Stromeyer S.A."/>
            <person name="Caldana C."/>
            <person name="Canovas D."/>
            <person name="Cerqueira G.C."/>
            <person name="Chen F."/>
            <person name="Chen W."/>
            <person name="Choi C."/>
            <person name="Clum A."/>
            <person name="Dos Santos R.A."/>
            <person name="Damasio A.R."/>
            <person name="Diallinas G."/>
            <person name="Emri T."/>
            <person name="Fekete E."/>
            <person name="Flipphi M."/>
            <person name="Freyberg S."/>
            <person name="Gallo A."/>
            <person name="Gournas C."/>
            <person name="Habgood R."/>
            <person name="Hainaut M."/>
            <person name="Harispe M.L."/>
            <person name="Henrissat B."/>
            <person name="Hilden K.S."/>
            <person name="Hope R."/>
            <person name="Hossain A."/>
            <person name="Karabika E."/>
            <person name="Karaffa L."/>
            <person name="Karanyi Z."/>
            <person name="Krasevec N."/>
            <person name="Kuo A."/>
            <person name="Kusch H."/>
            <person name="LaButti K."/>
            <person name="Lagendijk E.L."/>
            <person name="Lapidus A."/>
            <person name="Levasseur A."/>
            <person name="Lindquist E."/>
            <person name="Lipzen A."/>
            <person name="Logrieco A.F."/>
            <person name="MacCabe A."/>
            <person name="Maekelae M.R."/>
            <person name="Malavazi I."/>
            <person name="Melin P."/>
            <person name="Meyer V."/>
            <person name="Mielnichuk N."/>
            <person name="Miskei M."/>
            <person name="Molnar A.P."/>
            <person name="Mule G."/>
            <person name="Ngan C.Y."/>
            <person name="Orejas M."/>
            <person name="Orosz E."/>
            <person name="Ouedraogo J.P."/>
            <person name="Overkamp K.M."/>
            <person name="Park H.-S."/>
            <person name="Perrone G."/>
            <person name="Piumi F."/>
            <person name="Punt P.J."/>
            <person name="Ram A.F."/>
            <person name="Ramon A."/>
            <person name="Rauscher S."/>
            <person name="Record E."/>
            <person name="Riano-Pachon D.M."/>
            <person name="Robert V."/>
            <person name="Roehrig J."/>
            <person name="Ruller R."/>
            <person name="Salamov A."/>
            <person name="Salih N.S."/>
            <person name="Samson R.A."/>
            <person name="Sandor E."/>
            <person name="Sanguinetti M."/>
            <person name="Schuetze T."/>
            <person name="Sepcic K."/>
            <person name="Shelest E."/>
            <person name="Sherlock G."/>
            <person name="Sophianopoulou V."/>
            <person name="Squina F.M."/>
            <person name="Sun H."/>
            <person name="Susca A."/>
            <person name="Todd R.B."/>
            <person name="Tsang A."/>
            <person name="Unkles S.E."/>
            <person name="van de Wiele N."/>
            <person name="van Rossen-Uffink D."/>
            <person name="Oliveira J.V."/>
            <person name="Vesth T.C."/>
            <person name="Visser J."/>
            <person name="Yu J.-H."/>
            <person name="Zhou M."/>
            <person name="Andersen M.R."/>
            <person name="Archer D.B."/>
            <person name="Baker S.E."/>
            <person name="Benoit I."/>
            <person name="Brakhage A.A."/>
            <person name="Braus G.H."/>
            <person name="Fischer R."/>
            <person name="Frisvad J.C."/>
            <person name="Goldman G.H."/>
            <person name="Houbraken J."/>
            <person name="Oakley B."/>
            <person name="Pocsi I."/>
            <person name="Scazzocchio C."/>
            <person name="Seiboth B."/>
            <person name="vanKuyk P.A."/>
            <person name="Wortman J."/>
            <person name="Dyer P.S."/>
            <person name="Grigoriev I.V."/>
        </authorList>
    </citation>
    <scope>NUCLEOTIDE SEQUENCE [LARGE SCALE GENOMIC DNA]</scope>
    <source>
        <strain evidence="2">CBS 101740 / IMI 381727 / IBT 21946</strain>
    </source>
</reference>
<dbReference type="OMA" id="KEPRGVH"/>
<protein>
    <submittedName>
        <fullName evidence="1">Uncharacterized protein</fullName>
    </submittedName>
</protein>